<organism evidence="14 15">
    <name type="scientific">Cerina litoralis</name>
    <dbReference type="NCBI Taxonomy" id="2874477"/>
    <lineage>
        <taxon>Bacteria</taxon>
        <taxon>Pseudomonadati</taxon>
        <taxon>Bacteroidota</taxon>
        <taxon>Flavobacteriia</taxon>
        <taxon>Flavobacteriales</taxon>
        <taxon>Flavobacteriaceae</taxon>
        <taxon>Cerina</taxon>
    </lineage>
</organism>
<evidence type="ECO:0000256" key="9">
    <source>
        <dbReference type="ARBA" id="ARBA00073635"/>
    </source>
</evidence>
<evidence type="ECO:0000256" key="3">
    <source>
        <dbReference type="ARBA" id="ARBA00022741"/>
    </source>
</evidence>
<dbReference type="Gene3D" id="3.40.250.10">
    <property type="entry name" value="Rhodanese-like domain"/>
    <property type="match status" value="1"/>
</dbReference>
<dbReference type="GO" id="GO:0005524">
    <property type="term" value="F:ATP binding"/>
    <property type="evidence" value="ECO:0007669"/>
    <property type="project" value="UniProtKB-KW"/>
</dbReference>
<evidence type="ECO:0000256" key="12">
    <source>
        <dbReference type="ARBA" id="ARBA00078531"/>
    </source>
</evidence>
<dbReference type="InterPro" id="IPR036873">
    <property type="entry name" value="Rhodanese-like_dom_sf"/>
</dbReference>
<dbReference type="Pfam" id="PF00581">
    <property type="entry name" value="Rhodanese"/>
    <property type="match status" value="1"/>
</dbReference>
<evidence type="ECO:0000256" key="10">
    <source>
        <dbReference type="ARBA" id="ARBA00075110"/>
    </source>
</evidence>
<dbReference type="InterPro" id="IPR035985">
    <property type="entry name" value="Ubiquitin-activating_enz"/>
</dbReference>
<dbReference type="EC" id="2.7.7.80" evidence="8"/>
<dbReference type="GO" id="GO:0004792">
    <property type="term" value="F:thiosulfate-cyanide sulfurtransferase activity"/>
    <property type="evidence" value="ECO:0007669"/>
    <property type="project" value="TreeGrafter"/>
</dbReference>
<evidence type="ECO:0000256" key="7">
    <source>
        <dbReference type="ARBA" id="ARBA00063809"/>
    </source>
</evidence>
<evidence type="ECO:0000256" key="1">
    <source>
        <dbReference type="ARBA" id="ARBA00009919"/>
    </source>
</evidence>
<dbReference type="InterPro" id="IPR000594">
    <property type="entry name" value="ThiF_NAD_FAD-bd"/>
</dbReference>
<keyword evidence="3" id="KW-0547">Nucleotide-binding</keyword>
<comment type="similarity">
    <text evidence="1">Belongs to the HesA/MoeB/ThiF family.</text>
</comment>
<dbReference type="SMART" id="SM00450">
    <property type="entry name" value="RHOD"/>
    <property type="match status" value="1"/>
</dbReference>
<comment type="subunit">
    <text evidence="7">Homodimer. Forms a stable heterotetrameric complex of 2 MoeB and 2 MoaD during adenylation of MoaD.</text>
</comment>
<evidence type="ECO:0000256" key="5">
    <source>
        <dbReference type="ARBA" id="ARBA00052218"/>
    </source>
</evidence>
<dbReference type="InterPro" id="IPR001763">
    <property type="entry name" value="Rhodanese-like_dom"/>
</dbReference>
<feature type="domain" description="Rhodanese" evidence="13">
    <location>
        <begin position="271"/>
        <end position="352"/>
    </location>
</feature>
<evidence type="ECO:0000313" key="15">
    <source>
        <dbReference type="Proteomes" id="UP001200642"/>
    </source>
</evidence>
<evidence type="ECO:0000256" key="8">
    <source>
        <dbReference type="ARBA" id="ARBA00066884"/>
    </source>
</evidence>
<comment type="function">
    <text evidence="6">Catalyzes the adenylation by ATP of the carboxyl group of the C-terminal glycine of sulfur carrier protein MoaD.</text>
</comment>
<dbReference type="RefSeq" id="WP_317901545.1">
    <property type="nucleotide sequence ID" value="NZ_JAIRBC010000007.1"/>
</dbReference>
<protein>
    <recommendedName>
        <fullName evidence="9">Molybdopterin-synthase adenylyltransferase</fullName>
        <ecNumber evidence="8">2.7.7.80</ecNumber>
    </recommendedName>
    <alternativeName>
        <fullName evidence="12">MoaD protein adenylase</fullName>
    </alternativeName>
    <alternativeName>
        <fullName evidence="10">Molybdopterin-converting factor subunit 1 adenylase</fullName>
    </alternativeName>
    <alternativeName>
        <fullName evidence="11">Sulfur carrier protein MoaD adenylyltransferase</fullName>
    </alternativeName>
</protein>
<dbReference type="FunFam" id="3.40.50.720:FF:000033">
    <property type="entry name" value="Adenylyltransferase and sulfurtransferase MOCS3"/>
    <property type="match status" value="1"/>
</dbReference>
<dbReference type="GO" id="GO:0008641">
    <property type="term" value="F:ubiquitin-like modifier activating enzyme activity"/>
    <property type="evidence" value="ECO:0007669"/>
    <property type="project" value="InterPro"/>
</dbReference>
<evidence type="ECO:0000256" key="6">
    <source>
        <dbReference type="ARBA" id="ARBA00055169"/>
    </source>
</evidence>
<evidence type="ECO:0000256" key="4">
    <source>
        <dbReference type="ARBA" id="ARBA00022840"/>
    </source>
</evidence>
<keyword evidence="2" id="KW-0808">Transferase</keyword>
<reference evidence="14" key="1">
    <citation type="submission" date="2023-02" db="EMBL/GenBank/DDBJ databases">
        <title>Genome of Flavobacteriaceae gen. nov. sp. strain F89.</title>
        <authorList>
            <person name="Wang Y."/>
        </authorList>
    </citation>
    <scope>NUCLEOTIDE SEQUENCE</scope>
    <source>
        <strain evidence="14">F89</strain>
    </source>
</reference>
<dbReference type="Pfam" id="PF00899">
    <property type="entry name" value="ThiF"/>
    <property type="match status" value="1"/>
</dbReference>
<evidence type="ECO:0000313" key="14">
    <source>
        <dbReference type="EMBL" id="MCG2460400.1"/>
    </source>
</evidence>
<comment type="catalytic activity">
    <reaction evidence="5">
        <text>[molybdopterin-synthase sulfur-carrier protein]-C-terminal Gly-Gly + ATP + H(+) = [molybdopterin-synthase sulfur-carrier protein]-C-terminal Gly-Gly-AMP + diphosphate</text>
        <dbReference type="Rhea" id="RHEA:43616"/>
        <dbReference type="Rhea" id="RHEA-COMP:12159"/>
        <dbReference type="Rhea" id="RHEA-COMP:12202"/>
        <dbReference type="ChEBI" id="CHEBI:15378"/>
        <dbReference type="ChEBI" id="CHEBI:30616"/>
        <dbReference type="ChEBI" id="CHEBI:33019"/>
        <dbReference type="ChEBI" id="CHEBI:90618"/>
        <dbReference type="ChEBI" id="CHEBI:90778"/>
        <dbReference type="EC" id="2.7.7.80"/>
    </reaction>
</comment>
<evidence type="ECO:0000259" key="13">
    <source>
        <dbReference type="PROSITE" id="PS50206"/>
    </source>
</evidence>
<dbReference type="Proteomes" id="UP001200642">
    <property type="component" value="Unassembled WGS sequence"/>
</dbReference>
<dbReference type="SUPFAM" id="SSF69572">
    <property type="entry name" value="Activating enzymes of the ubiquitin-like proteins"/>
    <property type="match status" value="1"/>
</dbReference>
<sequence>MKYTRYIRQTRLKDFGMAAQQKLGEARVLVVGVGGLGIPALQYLNAMGVGTLGLVESDIVELSNLQRQVLFTENDLGSPKLGAALEKLRAQNSETLFKTFNCYLNPENALDIISRFDVVVDATDNFATRYLINDACVILKKPFVYGALHGFEGQVCVFNFDGGPTYRCLFPKIPTGAEIPDCNENGVLGVIPGIIGNLQALEVVKLVTGVGEVLSGNLLLFNGLDQSFQKIRLQLRPENRNISKLLQNYETEICGDVPTITSSELKKLIASGKPIQLIDVRSHTEFETGHLDASVNIPLDQLEDRKKEVNANLPVFLLCQSGKRSKEAWEKLRKDFKKTPICSVAGGINSFRLIR</sequence>
<dbReference type="GO" id="GO:0061605">
    <property type="term" value="F:molybdopterin-synthase adenylyltransferase activity"/>
    <property type="evidence" value="ECO:0007669"/>
    <property type="project" value="UniProtKB-EC"/>
</dbReference>
<keyword evidence="15" id="KW-1185">Reference proteome</keyword>
<dbReference type="InterPro" id="IPR045886">
    <property type="entry name" value="ThiF/MoeB/HesA"/>
</dbReference>
<dbReference type="PANTHER" id="PTHR10953:SF102">
    <property type="entry name" value="ADENYLYLTRANSFERASE AND SULFURTRANSFERASE MOCS3"/>
    <property type="match status" value="1"/>
</dbReference>
<evidence type="ECO:0000256" key="2">
    <source>
        <dbReference type="ARBA" id="ARBA00022679"/>
    </source>
</evidence>
<evidence type="ECO:0000256" key="11">
    <source>
        <dbReference type="ARBA" id="ARBA00075328"/>
    </source>
</evidence>
<comment type="caution">
    <text evidence="14">The sequence shown here is derived from an EMBL/GenBank/DDBJ whole genome shotgun (WGS) entry which is preliminary data.</text>
</comment>
<proteinExistence type="inferred from homology"/>
<dbReference type="PANTHER" id="PTHR10953">
    <property type="entry name" value="UBIQUITIN-ACTIVATING ENZYME E1"/>
    <property type="match status" value="1"/>
</dbReference>
<dbReference type="CDD" id="cd00158">
    <property type="entry name" value="RHOD"/>
    <property type="match status" value="1"/>
</dbReference>
<dbReference type="GO" id="GO:0005829">
    <property type="term" value="C:cytosol"/>
    <property type="evidence" value="ECO:0007669"/>
    <property type="project" value="TreeGrafter"/>
</dbReference>
<dbReference type="GO" id="GO:0008146">
    <property type="term" value="F:sulfotransferase activity"/>
    <property type="evidence" value="ECO:0007669"/>
    <property type="project" value="TreeGrafter"/>
</dbReference>
<accession>A0AAE3ESR1</accession>
<dbReference type="AlphaFoldDB" id="A0AAE3ESR1"/>
<dbReference type="CDD" id="cd00757">
    <property type="entry name" value="ThiF_MoeB_HesA_family"/>
    <property type="match status" value="1"/>
</dbReference>
<name>A0AAE3ESR1_9FLAO</name>
<dbReference type="Gene3D" id="3.40.50.720">
    <property type="entry name" value="NAD(P)-binding Rossmann-like Domain"/>
    <property type="match status" value="1"/>
</dbReference>
<gene>
    <name evidence="14" type="ORF">K8352_06545</name>
</gene>
<dbReference type="EMBL" id="JAIRBC010000007">
    <property type="protein sequence ID" value="MCG2460400.1"/>
    <property type="molecule type" value="Genomic_DNA"/>
</dbReference>
<dbReference type="PROSITE" id="PS50206">
    <property type="entry name" value="RHODANESE_3"/>
    <property type="match status" value="1"/>
</dbReference>
<keyword evidence="4" id="KW-0067">ATP-binding</keyword>